<evidence type="ECO:0000256" key="1">
    <source>
        <dbReference type="ARBA" id="ARBA00005912"/>
    </source>
</evidence>
<evidence type="ECO:0000256" key="3">
    <source>
        <dbReference type="HAMAP-Rule" id="MF_00040"/>
    </source>
</evidence>
<dbReference type="HAMAP" id="MF_00040">
    <property type="entry name" value="RRF"/>
    <property type="match status" value="1"/>
</dbReference>
<comment type="similarity">
    <text evidence="1 3">Belongs to the RRF family.</text>
</comment>
<feature type="domain" description="Ribosome recycling factor" evidence="5">
    <location>
        <begin position="22"/>
        <end position="184"/>
    </location>
</feature>
<dbReference type="InterPro" id="IPR036191">
    <property type="entry name" value="RRF_sf"/>
</dbReference>
<protein>
    <recommendedName>
        <fullName evidence="3">Ribosome-recycling factor</fullName>
        <shortName evidence="3">RRF</shortName>
    </recommendedName>
    <alternativeName>
        <fullName evidence="3">Ribosome-releasing factor</fullName>
    </alternativeName>
</protein>
<dbReference type="CDD" id="cd00520">
    <property type="entry name" value="RRF"/>
    <property type="match status" value="1"/>
</dbReference>
<dbReference type="EMBL" id="JBHSMU010000014">
    <property type="protein sequence ID" value="MFC5460931.1"/>
    <property type="molecule type" value="Genomic_DNA"/>
</dbReference>
<accession>A0ABW0L6F5</accession>
<keyword evidence="3" id="KW-0963">Cytoplasm</keyword>
<dbReference type="PANTHER" id="PTHR20982:SF3">
    <property type="entry name" value="MITOCHONDRIAL RIBOSOME RECYCLING FACTOR PSEUDO 1"/>
    <property type="match status" value="1"/>
</dbReference>
<dbReference type="NCBIfam" id="TIGR00496">
    <property type="entry name" value="frr"/>
    <property type="match status" value="1"/>
</dbReference>
<reference evidence="7" key="1">
    <citation type="journal article" date="2019" name="Int. J. Syst. Evol. Microbiol.">
        <title>The Global Catalogue of Microorganisms (GCM) 10K type strain sequencing project: providing services to taxonomists for standard genome sequencing and annotation.</title>
        <authorList>
            <consortium name="The Broad Institute Genomics Platform"/>
            <consortium name="The Broad Institute Genome Sequencing Center for Infectious Disease"/>
            <person name="Wu L."/>
            <person name="Ma J."/>
        </authorList>
    </citation>
    <scope>NUCLEOTIDE SEQUENCE [LARGE SCALE GENOMIC DNA]</scope>
    <source>
        <strain evidence="7">KACC 12649</strain>
    </source>
</reference>
<evidence type="ECO:0000256" key="2">
    <source>
        <dbReference type="ARBA" id="ARBA00022917"/>
    </source>
</evidence>
<dbReference type="SUPFAM" id="SSF55194">
    <property type="entry name" value="Ribosome recycling factor, RRF"/>
    <property type="match status" value="1"/>
</dbReference>
<dbReference type="Pfam" id="PF01765">
    <property type="entry name" value="RRF"/>
    <property type="match status" value="1"/>
</dbReference>
<evidence type="ECO:0000313" key="7">
    <source>
        <dbReference type="Proteomes" id="UP001596050"/>
    </source>
</evidence>
<dbReference type="Proteomes" id="UP001596050">
    <property type="component" value="Unassembled WGS sequence"/>
</dbReference>
<dbReference type="InterPro" id="IPR023584">
    <property type="entry name" value="Ribosome_recyc_fac_dom"/>
</dbReference>
<comment type="function">
    <text evidence="3">Responsible for the release of ribosomes from messenger RNA at the termination of protein biosynthesis. May increase the efficiency of translation by recycling ribosomes from one round of translation to another.</text>
</comment>
<proteinExistence type="inferred from homology"/>
<evidence type="ECO:0000259" key="5">
    <source>
        <dbReference type="Pfam" id="PF01765"/>
    </source>
</evidence>
<keyword evidence="2 3" id="KW-0648">Protein biosynthesis</keyword>
<organism evidence="6 7">
    <name type="scientific">Massilia niabensis</name>
    <dbReference type="NCBI Taxonomy" id="544910"/>
    <lineage>
        <taxon>Bacteria</taxon>
        <taxon>Pseudomonadati</taxon>
        <taxon>Pseudomonadota</taxon>
        <taxon>Betaproteobacteria</taxon>
        <taxon>Burkholderiales</taxon>
        <taxon>Oxalobacteraceae</taxon>
        <taxon>Telluria group</taxon>
        <taxon>Massilia</taxon>
    </lineage>
</organism>
<keyword evidence="7" id="KW-1185">Reference proteome</keyword>
<gene>
    <name evidence="3 6" type="primary">frr</name>
    <name evidence="6" type="ORF">ACFPN5_14060</name>
</gene>
<sequence length="186" mass="20868">MSLADVKKNAQERMNKSIETLRADLAKVRTGRAHTGILDHITVDYYGSPTPLTGVANVTLIDARTIGVQPYEKKMLSTIEKAIRDSDLGLNPSTFGELVRVPTPALTEERRKEMVKLVKSEAEDAKIAVRNIRRDANEQLKKMVKDKTASEDDERRSSDDIQKLTDKFVADIDKMVAEKEKEVLTV</sequence>
<dbReference type="Gene3D" id="1.10.132.20">
    <property type="entry name" value="Ribosome-recycling factor"/>
    <property type="match status" value="1"/>
</dbReference>
<comment type="subcellular location">
    <subcellularLocation>
        <location evidence="3">Cytoplasm</location>
    </subcellularLocation>
</comment>
<dbReference type="InterPro" id="IPR002661">
    <property type="entry name" value="Ribosome_recyc_fac"/>
</dbReference>
<evidence type="ECO:0000313" key="6">
    <source>
        <dbReference type="EMBL" id="MFC5460931.1"/>
    </source>
</evidence>
<feature type="region of interest" description="Disordered" evidence="4">
    <location>
        <begin position="141"/>
        <end position="160"/>
    </location>
</feature>
<dbReference type="PANTHER" id="PTHR20982">
    <property type="entry name" value="RIBOSOME RECYCLING FACTOR"/>
    <property type="match status" value="1"/>
</dbReference>
<name>A0ABW0L6F5_9BURK</name>
<dbReference type="RefSeq" id="WP_379784276.1">
    <property type="nucleotide sequence ID" value="NZ_JBHSMU010000014.1"/>
</dbReference>
<comment type="caution">
    <text evidence="6">The sequence shown here is derived from an EMBL/GenBank/DDBJ whole genome shotgun (WGS) entry which is preliminary data.</text>
</comment>
<evidence type="ECO:0000256" key="4">
    <source>
        <dbReference type="SAM" id="MobiDB-lite"/>
    </source>
</evidence>
<dbReference type="Gene3D" id="3.30.1360.40">
    <property type="match status" value="1"/>
</dbReference>